<feature type="domain" description="DUF2062" evidence="3">
    <location>
        <begin position="26"/>
        <end position="190"/>
    </location>
</feature>
<keyword evidence="2" id="KW-0812">Transmembrane</keyword>
<evidence type="ECO:0000256" key="2">
    <source>
        <dbReference type="SAM" id="Phobius"/>
    </source>
</evidence>
<feature type="transmembrane region" description="Helical" evidence="2">
    <location>
        <begin position="79"/>
        <end position="104"/>
    </location>
</feature>
<name>A0A934IJM2_9RHOB</name>
<organism evidence="4 5">
    <name type="scientific">Palleronia pontilimi</name>
    <dbReference type="NCBI Taxonomy" id="1964209"/>
    <lineage>
        <taxon>Bacteria</taxon>
        <taxon>Pseudomonadati</taxon>
        <taxon>Pseudomonadota</taxon>
        <taxon>Alphaproteobacteria</taxon>
        <taxon>Rhodobacterales</taxon>
        <taxon>Roseobacteraceae</taxon>
        <taxon>Palleronia</taxon>
    </lineage>
</organism>
<keyword evidence="2" id="KW-1133">Transmembrane helix</keyword>
<feature type="region of interest" description="Disordered" evidence="1">
    <location>
        <begin position="197"/>
        <end position="220"/>
    </location>
</feature>
<dbReference type="RefSeq" id="WP_198917376.1">
    <property type="nucleotide sequence ID" value="NZ_JAEKPD010000018.1"/>
</dbReference>
<accession>A0A934IJM2</accession>
<evidence type="ECO:0000256" key="1">
    <source>
        <dbReference type="SAM" id="MobiDB-lite"/>
    </source>
</evidence>
<feature type="transmembrane region" description="Helical" evidence="2">
    <location>
        <begin position="157"/>
        <end position="178"/>
    </location>
</feature>
<dbReference type="EMBL" id="JAEKPD010000018">
    <property type="protein sequence ID" value="MBJ3764202.1"/>
    <property type="molecule type" value="Genomic_DNA"/>
</dbReference>
<keyword evidence="2" id="KW-0472">Membrane</keyword>
<proteinExistence type="predicted"/>
<keyword evidence="5" id="KW-1185">Reference proteome</keyword>
<protein>
    <submittedName>
        <fullName evidence="4">DUF2062 domain-containing protein</fullName>
    </submittedName>
</protein>
<comment type="caution">
    <text evidence="4">The sequence shown here is derived from an EMBL/GenBank/DDBJ whole genome shotgun (WGS) entry which is preliminary data.</text>
</comment>
<reference evidence="4" key="1">
    <citation type="submission" date="2020-12" db="EMBL/GenBank/DDBJ databases">
        <title>Bacterial taxonomy.</title>
        <authorList>
            <person name="Pan X."/>
        </authorList>
    </citation>
    <scope>NUCLEOTIDE SEQUENCE</scope>
    <source>
        <strain evidence="4">KCTC 52957</strain>
    </source>
</reference>
<sequence>MFKRRKPRSTLAHMGRWLYPRGGWWRAILYMVHRLRRLPDPAYKISRGIAAGVFTSFTPLFGLHFLVAAGLAWLMGGNIVAALLATFVGNPITFPVIAGVSVGLGSKLLGQDHPLPLDETFDAFSRVSVELWTNANALLTGGSVEFDGLDLFMSRVFLPYLVGGIIPGVLAGLAAYAISRPVIAAYQKSRIKRLKKKFEKQRRAAQTSAARRLKKEATDG</sequence>
<dbReference type="PANTHER" id="PTHR40547:SF1">
    <property type="entry name" value="SLL0298 PROTEIN"/>
    <property type="match status" value="1"/>
</dbReference>
<evidence type="ECO:0000259" key="3">
    <source>
        <dbReference type="Pfam" id="PF09835"/>
    </source>
</evidence>
<evidence type="ECO:0000313" key="5">
    <source>
        <dbReference type="Proteomes" id="UP000642488"/>
    </source>
</evidence>
<dbReference type="Pfam" id="PF09835">
    <property type="entry name" value="DUF2062"/>
    <property type="match status" value="1"/>
</dbReference>
<dbReference type="Proteomes" id="UP000642488">
    <property type="component" value="Unassembled WGS sequence"/>
</dbReference>
<dbReference type="InterPro" id="IPR018639">
    <property type="entry name" value="DUF2062"/>
</dbReference>
<dbReference type="PANTHER" id="PTHR40547">
    <property type="entry name" value="SLL0298 PROTEIN"/>
    <property type="match status" value="1"/>
</dbReference>
<evidence type="ECO:0000313" key="4">
    <source>
        <dbReference type="EMBL" id="MBJ3764202.1"/>
    </source>
</evidence>
<dbReference type="AlphaFoldDB" id="A0A934IJM2"/>
<feature type="transmembrane region" description="Helical" evidence="2">
    <location>
        <begin position="49"/>
        <end position="73"/>
    </location>
</feature>
<gene>
    <name evidence="4" type="ORF">ILP92_15750</name>
</gene>